<proteinExistence type="predicted"/>
<organism evidence="1 2">
    <name type="scientific">Olea europaea subsp. europaea</name>
    <dbReference type="NCBI Taxonomy" id="158383"/>
    <lineage>
        <taxon>Eukaryota</taxon>
        <taxon>Viridiplantae</taxon>
        <taxon>Streptophyta</taxon>
        <taxon>Embryophyta</taxon>
        <taxon>Tracheophyta</taxon>
        <taxon>Spermatophyta</taxon>
        <taxon>Magnoliopsida</taxon>
        <taxon>eudicotyledons</taxon>
        <taxon>Gunneridae</taxon>
        <taxon>Pentapetalae</taxon>
        <taxon>asterids</taxon>
        <taxon>lamiids</taxon>
        <taxon>Lamiales</taxon>
        <taxon>Oleaceae</taxon>
        <taxon>Oleeae</taxon>
        <taxon>Olea</taxon>
    </lineage>
</organism>
<dbReference type="AlphaFoldDB" id="A0A8S0R159"/>
<evidence type="ECO:0000313" key="1">
    <source>
        <dbReference type="EMBL" id="CAA2972104.1"/>
    </source>
</evidence>
<name>A0A8S0R159_OLEEU</name>
<protein>
    <submittedName>
        <fullName evidence="1">Uncharacterized protein</fullName>
    </submittedName>
</protein>
<feature type="non-terminal residue" evidence="1">
    <location>
        <position position="1"/>
    </location>
</feature>
<evidence type="ECO:0000313" key="2">
    <source>
        <dbReference type="Proteomes" id="UP000594638"/>
    </source>
</evidence>
<accession>A0A8S0R159</accession>
<sequence>DAACEQRGVTSSRAQRLIKAASHNHGTALCCRRQIENGGEKAEEMVAHEGDDGYSLLLVVVAHSYVADKERRKRGEGR</sequence>
<keyword evidence="2" id="KW-1185">Reference proteome</keyword>
<reference evidence="1 2" key="1">
    <citation type="submission" date="2019-12" db="EMBL/GenBank/DDBJ databases">
        <authorList>
            <person name="Alioto T."/>
            <person name="Alioto T."/>
            <person name="Gomez Garrido J."/>
        </authorList>
    </citation>
    <scope>NUCLEOTIDE SEQUENCE [LARGE SCALE GENOMIC DNA]</scope>
</reference>
<dbReference type="Proteomes" id="UP000594638">
    <property type="component" value="Unassembled WGS sequence"/>
</dbReference>
<dbReference type="EMBL" id="CACTIH010002039">
    <property type="protein sequence ID" value="CAA2972104.1"/>
    <property type="molecule type" value="Genomic_DNA"/>
</dbReference>
<gene>
    <name evidence="1" type="ORF">OLEA9_A079223</name>
</gene>
<comment type="caution">
    <text evidence="1">The sequence shown here is derived from an EMBL/GenBank/DDBJ whole genome shotgun (WGS) entry which is preliminary data.</text>
</comment>
<dbReference type="Gramene" id="OE9A079223T1">
    <property type="protein sequence ID" value="OE9A079223C1"/>
    <property type="gene ID" value="OE9A079223"/>
</dbReference>